<feature type="binding site" evidence="10">
    <location>
        <position position="174"/>
    </location>
    <ligand>
        <name>GTP</name>
        <dbReference type="ChEBI" id="CHEBI:37565"/>
    </ligand>
</feature>
<evidence type="ECO:0000256" key="8">
    <source>
        <dbReference type="ARBA" id="ARBA00023134"/>
    </source>
</evidence>
<proteinExistence type="inferred from homology"/>
<evidence type="ECO:0000313" key="13">
    <source>
        <dbReference type="EMBL" id="MBC1615259.1"/>
    </source>
</evidence>
<dbReference type="GO" id="GO:0006412">
    <property type="term" value="P:translation"/>
    <property type="evidence" value="ECO:0007669"/>
    <property type="project" value="TreeGrafter"/>
</dbReference>
<dbReference type="InterPro" id="IPR019991">
    <property type="entry name" value="GTP-bd_ribosome_bgen"/>
</dbReference>
<dbReference type="InterPro" id="IPR006073">
    <property type="entry name" value="GTP-bd"/>
</dbReference>
<dbReference type="FunFam" id="1.10.1580.10:FF:000003">
    <property type="entry name" value="Ribosome biogenesis GTPase A"/>
    <property type="match status" value="1"/>
</dbReference>
<feature type="binding site" evidence="10">
    <location>
        <begin position="130"/>
        <end position="135"/>
    </location>
    <ligand>
        <name>GTP</name>
        <dbReference type="ChEBI" id="CHEBI:37565"/>
    </ligand>
</feature>
<sequence>MTIQWFPGHMAKARREVTEKLKLVDVIFELVDARIPYSSSNPMLEEIIHQKKRVIILNKADTADEKVTQEWIEHFADRGLPAVAVNAQEGKGMHKIERAAEALMAEKFERQRSRGMKPRAIRAMILGIPNVGKSTLINRLVKKNIAKTGNKPGVTKAQQWIKVGKTLELLDTPGILWPKFEDQRVGYKLALTGAIKDDLLHMEEVAGFGLRFLEEHYPEKLQNWLQIENLPEDITEILALVAERRGIFDRYRDPDYSRAAELLVREMRQEKMGRVSFDFPSDLLAVEDDADGGINSEN</sequence>
<dbReference type="InterPro" id="IPR023179">
    <property type="entry name" value="GTP-bd_ortho_bundle_sf"/>
</dbReference>
<feature type="binding site" evidence="10">
    <location>
        <begin position="58"/>
        <end position="61"/>
    </location>
    <ligand>
        <name>GTP</name>
        <dbReference type="ChEBI" id="CHEBI:37565"/>
    </ligand>
</feature>
<dbReference type="PROSITE" id="PS51721">
    <property type="entry name" value="G_CP"/>
    <property type="match status" value="1"/>
</dbReference>
<dbReference type="SUPFAM" id="SSF52540">
    <property type="entry name" value="P-loop containing nucleoside triphosphate hydrolases"/>
    <property type="match status" value="1"/>
</dbReference>
<dbReference type="GO" id="GO:0003723">
    <property type="term" value="F:RNA binding"/>
    <property type="evidence" value="ECO:0007669"/>
    <property type="project" value="UniProtKB-KW"/>
</dbReference>
<keyword evidence="6" id="KW-0378">Hydrolase</keyword>
<dbReference type="PANTHER" id="PTHR45782">
    <property type="entry name" value="MITOCHONDRIAL RIBOSOME-ASSOCIATED GTPASE 1"/>
    <property type="match status" value="1"/>
</dbReference>
<name>A0A842ABD5_9LIST</name>
<dbReference type="GO" id="GO:0005737">
    <property type="term" value="C:cytoplasm"/>
    <property type="evidence" value="ECO:0007669"/>
    <property type="project" value="UniProtKB-SubCell"/>
</dbReference>
<dbReference type="GO" id="GO:0003924">
    <property type="term" value="F:GTPase activity"/>
    <property type="evidence" value="ECO:0007669"/>
    <property type="project" value="TreeGrafter"/>
</dbReference>
<organism evidence="13 15">
    <name type="scientific">Listeria booriae</name>
    <dbReference type="NCBI Taxonomy" id="1552123"/>
    <lineage>
        <taxon>Bacteria</taxon>
        <taxon>Bacillati</taxon>
        <taxon>Bacillota</taxon>
        <taxon>Bacilli</taxon>
        <taxon>Bacillales</taxon>
        <taxon>Listeriaceae</taxon>
        <taxon>Listeria</taxon>
    </lineage>
</organism>
<comment type="caution">
    <text evidence="13">The sequence shown here is derived from an EMBL/GenBank/DDBJ whole genome shotgun (WGS) entry which is preliminary data.</text>
</comment>
<gene>
    <name evidence="13" type="primary">ylqF</name>
    <name evidence="12" type="ORF">HB836_07755</name>
    <name evidence="13" type="ORF">HB904_03610</name>
</gene>
<dbReference type="EMBL" id="JAARPT010000004">
    <property type="protein sequence ID" value="MBC1401494.1"/>
    <property type="molecule type" value="Genomic_DNA"/>
</dbReference>
<dbReference type="Proteomes" id="UP000544413">
    <property type="component" value="Unassembled WGS sequence"/>
</dbReference>
<keyword evidence="8 9" id="KW-0342">GTP-binding</keyword>
<keyword evidence="3 9" id="KW-0963">Cytoplasm</keyword>
<evidence type="ECO:0000256" key="7">
    <source>
        <dbReference type="ARBA" id="ARBA00022884"/>
    </source>
</evidence>
<comment type="similarity">
    <text evidence="9">Belongs to the TRAFAC class YlqF/YawG GTPase family. MTG1 subfamily.</text>
</comment>
<feature type="domain" description="CP-type G" evidence="11">
    <location>
        <begin position="14"/>
        <end position="178"/>
    </location>
</feature>
<dbReference type="InterPro" id="IPR027417">
    <property type="entry name" value="P-loop_NTPase"/>
</dbReference>
<evidence type="ECO:0000256" key="3">
    <source>
        <dbReference type="ARBA" id="ARBA00022490"/>
    </source>
</evidence>
<comment type="subcellular location">
    <subcellularLocation>
        <location evidence="1 9">Cytoplasm</location>
    </subcellularLocation>
</comment>
<dbReference type="PIRSF" id="PIRSF006230">
    <property type="entry name" value="MG442"/>
    <property type="match status" value="1"/>
</dbReference>
<dbReference type="Proteomes" id="UP000574104">
    <property type="component" value="Unassembled WGS sequence"/>
</dbReference>
<evidence type="ECO:0000256" key="9">
    <source>
        <dbReference type="PIRNR" id="PIRNR006230"/>
    </source>
</evidence>
<evidence type="ECO:0000313" key="15">
    <source>
        <dbReference type="Proteomes" id="UP000574104"/>
    </source>
</evidence>
<dbReference type="InterPro" id="IPR030378">
    <property type="entry name" value="G_CP_dom"/>
</dbReference>
<evidence type="ECO:0000256" key="10">
    <source>
        <dbReference type="PIRSR" id="PIRSR006230-1"/>
    </source>
</evidence>
<dbReference type="PANTHER" id="PTHR45782:SF4">
    <property type="entry name" value="MITOCHONDRIAL RIBOSOME-ASSOCIATED GTPASE 1"/>
    <property type="match status" value="1"/>
</dbReference>
<dbReference type="Gene3D" id="1.10.1580.10">
    <property type="match status" value="1"/>
</dbReference>
<evidence type="ECO:0000256" key="1">
    <source>
        <dbReference type="ARBA" id="ARBA00004496"/>
    </source>
</evidence>
<dbReference type="GO" id="GO:0042254">
    <property type="term" value="P:ribosome biogenesis"/>
    <property type="evidence" value="ECO:0007669"/>
    <property type="project" value="UniProtKB-KW"/>
</dbReference>
<dbReference type="InterPro" id="IPR016478">
    <property type="entry name" value="GTPase_MTG1"/>
</dbReference>
<evidence type="ECO:0000256" key="5">
    <source>
        <dbReference type="ARBA" id="ARBA00022741"/>
    </source>
</evidence>
<evidence type="ECO:0000256" key="4">
    <source>
        <dbReference type="ARBA" id="ARBA00022517"/>
    </source>
</evidence>
<dbReference type="Pfam" id="PF01926">
    <property type="entry name" value="MMR_HSR1"/>
    <property type="match status" value="1"/>
</dbReference>
<evidence type="ECO:0000256" key="2">
    <source>
        <dbReference type="ARBA" id="ARBA00014898"/>
    </source>
</evidence>
<comment type="function">
    <text evidence="9">Required for a late step of 50S ribosomal subunit assembly. Has GTPase activity.</text>
</comment>
<keyword evidence="7" id="KW-0694">RNA-binding</keyword>
<dbReference type="Gene3D" id="3.40.50.300">
    <property type="entry name" value="P-loop containing nucleotide triphosphate hydrolases"/>
    <property type="match status" value="1"/>
</dbReference>
<evidence type="ECO:0000259" key="11">
    <source>
        <dbReference type="PROSITE" id="PS51721"/>
    </source>
</evidence>
<keyword evidence="5 9" id="KW-0547">Nucleotide-binding</keyword>
<dbReference type="EMBL" id="JAARSH010000002">
    <property type="protein sequence ID" value="MBC1615259.1"/>
    <property type="molecule type" value="Genomic_DNA"/>
</dbReference>
<dbReference type="CDD" id="cd01856">
    <property type="entry name" value="YlqF"/>
    <property type="match status" value="1"/>
</dbReference>
<evidence type="ECO:0000313" key="14">
    <source>
        <dbReference type="Proteomes" id="UP000544413"/>
    </source>
</evidence>
<evidence type="ECO:0000313" key="12">
    <source>
        <dbReference type="EMBL" id="MBC1401494.1"/>
    </source>
</evidence>
<evidence type="ECO:0000256" key="6">
    <source>
        <dbReference type="ARBA" id="ARBA00022801"/>
    </source>
</evidence>
<dbReference type="RefSeq" id="WP_185405928.1">
    <property type="nucleotide sequence ID" value="NZ_JAARPT010000004.1"/>
</dbReference>
<dbReference type="NCBIfam" id="TIGR03596">
    <property type="entry name" value="GTPase_YlqF"/>
    <property type="match status" value="1"/>
</dbReference>
<accession>A0A842ABD5</accession>
<keyword evidence="4" id="KW-0690">Ribosome biogenesis</keyword>
<dbReference type="AlphaFoldDB" id="A0A842ABD5"/>
<protein>
    <recommendedName>
        <fullName evidence="2 9">Ribosome biogenesis GTPase A</fullName>
    </recommendedName>
</protein>
<dbReference type="FunFam" id="3.40.50.300:FF:000590">
    <property type="entry name" value="Ribosome biogenesis GTPase A"/>
    <property type="match status" value="1"/>
</dbReference>
<dbReference type="PRINTS" id="PR00326">
    <property type="entry name" value="GTP1OBG"/>
</dbReference>
<dbReference type="GO" id="GO:0005525">
    <property type="term" value="F:GTP binding"/>
    <property type="evidence" value="ECO:0007669"/>
    <property type="project" value="UniProtKB-KW"/>
</dbReference>
<reference evidence="14 15" key="1">
    <citation type="submission" date="2020-03" db="EMBL/GenBank/DDBJ databases">
        <title>Soil Listeria distribution.</title>
        <authorList>
            <person name="Liao J."/>
            <person name="Wiedmann M."/>
        </authorList>
    </citation>
    <scope>NUCLEOTIDE SEQUENCE [LARGE SCALE GENOMIC DNA]</scope>
    <source>
        <strain evidence="13 15">FSL L7-1299</strain>
        <strain evidence="12 14">FSL L7-1658</strain>
    </source>
</reference>